<name>A0A1I5UUC5_9BACT</name>
<evidence type="ECO:0000313" key="4">
    <source>
        <dbReference type="Proteomes" id="UP000199306"/>
    </source>
</evidence>
<dbReference type="GO" id="GO:0006631">
    <property type="term" value="P:fatty acid metabolic process"/>
    <property type="evidence" value="ECO:0007669"/>
    <property type="project" value="TreeGrafter"/>
</dbReference>
<gene>
    <name evidence="3" type="ORF">SAMN04515674_10864</name>
</gene>
<feature type="domain" description="AMP-dependent synthetase/ligase" evidence="2">
    <location>
        <begin position="34"/>
        <end position="195"/>
    </location>
</feature>
<dbReference type="InterPro" id="IPR042099">
    <property type="entry name" value="ANL_N_sf"/>
</dbReference>
<dbReference type="Gene3D" id="3.30.300.30">
    <property type="match status" value="1"/>
</dbReference>
<evidence type="ECO:0000313" key="3">
    <source>
        <dbReference type="EMBL" id="SFP98914.1"/>
    </source>
</evidence>
<dbReference type="InterPro" id="IPR020845">
    <property type="entry name" value="AMP-binding_CS"/>
</dbReference>
<dbReference type="Proteomes" id="UP000199306">
    <property type="component" value="Unassembled WGS sequence"/>
</dbReference>
<evidence type="ECO:0000256" key="1">
    <source>
        <dbReference type="ARBA" id="ARBA00006432"/>
    </source>
</evidence>
<dbReference type="Gene3D" id="3.40.50.12780">
    <property type="entry name" value="N-terminal domain of ligase-like"/>
    <property type="match status" value="1"/>
</dbReference>
<dbReference type="RefSeq" id="WP_092017909.1">
    <property type="nucleotide sequence ID" value="NZ_FOXH01000008.1"/>
</dbReference>
<dbReference type="SUPFAM" id="SSF56801">
    <property type="entry name" value="Acetyl-CoA synthetase-like"/>
    <property type="match status" value="1"/>
</dbReference>
<dbReference type="STRING" id="1079859.SAMN04515674_10864"/>
<dbReference type="GO" id="GO:0031956">
    <property type="term" value="F:medium-chain fatty acid-CoA ligase activity"/>
    <property type="evidence" value="ECO:0007669"/>
    <property type="project" value="TreeGrafter"/>
</dbReference>
<dbReference type="OrthoDB" id="8870348at2"/>
<proteinExistence type="inferred from homology"/>
<dbReference type="Pfam" id="PF00501">
    <property type="entry name" value="AMP-binding"/>
    <property type="match status" value="1"/>
</dbReference>
<sequence>MLFIDSFSDLPAPAKEYEHKVINFCKDWLSGQSTFILKTSGSTGEPKPILLSRNQMQDSAKLTGQKFNLKPGDHILVCLNVEYIAGIMMLVRALELKLKMTVIEPSGNPLEEFNLQDSFDFTAFVPLQLQNILSDSPEKIEILNKMKAIIVGGAAVNERLEEQIQSLSVPVFSTYGMTETVSHIAVRRLNGIDKTSSFEVLNGVKIDIDDRNCLNIVAAAGNFEKIQTNDVVELLDDTTFKLIGRFDNIINSGGVKIQLEKVEKSYENLFKEMKLPCRFFAFGIDDEKLGQKLALFIEMAEKSPEIGEKLRNYIPEFLGIYEMPKVFCFIPEFKETPTGKIDKKQTIKMIQ</sequence>
<dbReference type="PANTHER" id="PTHR43201">
    <property type="entry name" value="ACYL-COA SYNTHETASE"/>
    <property type="match status" value="1"/>
</dbReference>
<dbReference type="InterPro" id="IPR045851">
    <property type="entry name" value="AMP-bd_C_sf"/>
</dbReference>
<organism evidence="3 4">
    <name type="scientific">Pseudarcicella hirudinis</name>
    <dbReference type="NCBI Taxonomy" id="1079859"/>
    <lineage>
        <taxon>Bacteria</taxon>
        <taxon>Pseudomonadati</taxon>
        <taxon>Bacteroidota</taxon>
        <taxon>Cytophagia</taxon>
        <taxon>Cytophagales</taxon>
        <taxon>Flectobacillaceae</taxon>
        <taxon>Pseudarcicella</taxon>
    </lineage>
</organism>
<protein>
    <submittedName>
        <fullName evidence="3">O-succinylbenzoic acid--CoA ligase</fullName>
    </submittedName>
</protein>
<comment type="similarity">
    <text evidence="1">Belongs to the ATP-dependent AMP-binding enzyme family.</text>
</comment>
<accession>A0A1I5UUC5</accession>
<reference evidence="3 4" key="1">
    <citation type="submission" date="2016-10" db="EMBL/GenBank/DDBJ databases">
        <authorList>
            <person name="de Groot N.N."/>
        </authorList>
    </citation>
    <scope>NUCLEOTIDE SEQUENCE [LARGE SCALE GENOMIC DNA]</scope>
    <source>
        <strain evidence="4">E92,LMG 26720,CCM 7988</strain>
    </source>
</reference>
<evidence type="ECO:0000259" key="2">
    <source>
        <dbReference type="Pfam" id="PF00501"/>
    </source>
</evidence>
<dbReference type="EMBL" id="FOXH01000008">
    <property type="protein sequence ID" value="SFP98914.1"/>
    <property type="molecule type" value="Genomic_DNA"/>
</dbReference>
<dbReference type="PANTHER" id="PTHR43201:SF8">
    <property type="entry name" value="ACYL-COA SYNTHETASE FAMILY MEMBER 3"/>
    <property type="match status" value="1"/>
</dbReference>
<dbReference type="PROSITE" id="PS00455">
    <property type="entry name" value="AMP_BINDING"/>
    <property type="match status" value="1"/>
</dbReference>
<keyword evidence="4" id="KW-1185">Reference proteome</keyword>
<keyword evidence="3" id="KW-0436">Ligase</keyword>
<dbReference type="AlphaFoldDB" id="A0A1I5UUC5"/>
<dbReference type="InterPro" id="IPR000873">
    <property type="entry name" value="AMP-dep_synth/lig_dom"/>
</dbReference>